<keyword evidence="7" id="KW-1185">Reference proteome</keyword>
<evidence type="ECO:0000313" key="8">
    <source>
        <dbReference type="WBParaSite" id="PgB08_g022_t01"/>
    </source>
</evidence>
<dbReference type="PROSITE" id="PS01340">
    <property type="entry name" value="CORNICHON"/>
    <property type="match status" value="1"/>
</dbReference>
<accession>A0A914ZPG5</accession>
<evidence type="ECO:0000256" key="3">
    <source>
        <dbReference type="ARBA" id="ARBA00022692"/>
    </source>
</evidence>
<evidence type="ECO:0000256" key="4">
    <source>
        <dbReference type="ARBA" id="ARBA00022989"/>
    </source>
</evidence>
<organism evidence="7 8">
    <name type="scientific">Parascaris univalens</name>
    <name type="common">Nematode worm</name>
    <dbReference type="NCBI Taxonomy" id="6257"/>
    <lineage>
        <taxon>Eukaryota</taxon>
        <taxon>Metazoa</taxon>
        <taxon>Ecdysozoa</taxon>
        <taxon>Nematoda</taxon>
        <taxon>Chromadorea</taxon>
        <taxon>Rhabditida</taxon>
        <taxon>Spirurina</taxon>
        <taxon>Ascaridomorpha</taxon>
        <taxon>Ascaridoidea</taxon>
        <taxon>Ascarididae</taxon>
        <taxon>Parascaris</taxon>
    </lineage>
</organism>
<proteinExistence type="inferred from homology"/>
<feature type="transmembrane region" description="Helical" evidence="6">
    <location>
        <begin position="174"/>
        <end position="193"/>
    </location>
</feature>
<dbReference type="AlphaFoldDB" id="A0A914ZPG5"/>
<keyword evidence="4 6" id="KW-1133">Transmembrane helix</keyword>
<evidence type="ECO:0000256" key="6">
    <source>
        <dbReference type="SAM" id="Phobius"/>
    </source>
</evidence>
<dbReference type="GO" id="GO:0016192">
    <property type="term" value="P:vesicle-mediated transport"/>
    <property type="evidence" value="ECO:0007669"/>
    <property type="project" value="InterPro"/>
</dbReference>
<feature type="transmembrane region" description="Helical" evidence="6">
    <location>
        <begin position="107"/>
        <end position="133"/>
    </location>
</feature>
<keyword evidence="5 6" id="KW-0472">Membrane</keyword>
<comment type="similarity">
    <text evidence="2">Belongs to the cornichon family.</text>
</comment>
<evidence type="ECO:0000256" key="2">
    <source>
        <dbReference type="ARBA" id="ARBA00010095"/>
    </source>
</evidence>
<evidence type="ECO:0000256" key="5">
    <source>
        <dbReference type="ARBA" id="ARBA00023136"/>
    </source>
</evidence>
<feature type="transmembrane region" description="Helical" evidence="6">
    <location>
        <begin position="56"/>
        <end position="80"/>
    </location>
</feature>
<evidence type="ECO:0000256" key="1">
    <source>
        <dbReference type="ARBA" id="ARBA00004141"/>
    </source>
</evidence>
<sequence>CFSEALSWIKFSVVIEDLCLTTILEKMFAPHGSYLRALGVSPVGLSSASTTMAFTFAAFCYLFALIAVAFCIFFAIFTVICIDELKTDYKNPIEQCKNLNQLILPEYLLHLFFSLLFVFSLQWGAVCWNVPLITYHIHRYMNRPVMTGPGIYDPTTIMNADQLQRALREGWIKLGFYLISFFYYLYAMIYTLVTSSS</sequence>
<dbReference type="Pfam" id="PF03311">
    <property type="entry name" value="Cornichon"/>
    <property type="match status" value="1"/>
</dbReference>
<reference evidence="8" key="1">
    <citation type="submission" date="2022-11" db="UniProtKB">
        <authorList>
            <consortium name="WormBaseParasite"/>
        </authorList>
    </citation>
    <scope>IDENTIFICATION</scope>
</reference>
<keyword evidence="3 6" id="KW-0812">Transmembrane</keyword>
<comment type="subcellular location">
    <subcellularLocation>
        <location evidence="1">Membrane</location>
        <topology evidence="1">Multi-pass membrane protein</topology>
    </subcellularLocation>
</comment>
<protein>
    <submittedName>
        <fullName evidence="8">Uncharacterized protein</fullName>
    </submittedName>
</protein>
<dbReference type="PANTHER" id="PTHR12290">
    <property type="entry name" value="CORNICHON-RELATED"/>
    <property type="match status" value="1"/>
</dbReference>
<dbReference type="InterPro" id="IPR033466">
    <property type="entry name" value="Cornichon_conserved"/>
</dbReference>
<evidence type="ECO:0000313" key="7">
    <source>
        <dbReference type="Proteomes" id="UP000887569"/>
    </source>
</evidence>
<dbReference type="Proteomes" id="UP000887569">
    <property type="component" value="Unplaced"/>
</dbReference>
<name>A0A914ZPG5_PARUN</name>
<dbReference type="GO" id="GO:0016020">
    <property type="term" value="C:membrane"/>
    <property type="evidence" value="ECO:0007669"/>
    <property type="project" value="UniProtKB-SubCell"/>
</dbReference>
<dbReference type="InterPro" id="IPR003377">
    <property type="entry name" value="Cornichon"/>
</dbReference>
<dbReference type="WBParaSite" id="PgB08_g022_t01">
    <property type="protein sequence ID" value="PgB08_g022_t01"/>
    <property type="gene ID" value="PgB08_g022"/>
</dbReference>
<dbReference type="SMART" id="SM01398">
    <property type="entry name" value="Cornichon"/>
    <property type="match status" value="1"/>
</dbReference>